<gene>
    <name evidence="1" type="ORF">M5X04_08300</name>
</gene>
<name>A0ABT4E6G8_PAEAL</name>
<dbReference type="RefSeq" id="WP_268631941.1">
    <property type="nucleotide sequence ID" value="NZ_JAMDLY010000009.1"/>
</dbReference>
<proteinExistence type="predicted"/>
<keyword evidence="2" id="KW-1185">Reference proteome</keyword>
<dbReference type="SUPFAM" id="SSF52540">
    <property type="entry name" value="P-loop containing nucleoside triphosphate hydrolases"/>
    <property type="match status" value="2"/>
</dbReference>
<dbReference type="InterPro" id="IPR027417">
    <property type="entry name" value="P-loop_NTPase"/>
</dbReference>
<sequence length="942" mass="109271">MDNQDNRESGTEKSPTEIFIGARDLKKEVYNILPTFDLLLKQIEQIRELSRAEVGKLPGRNYRKDVNNTIGIFGPRGTGKTSVLFTLINKLNPETSNSCTSDISQNMVLGIVEPDHFGDNTRIMGSIVGLLKRIVEHQLKKIEKLEMCDSTEFNDYFNKGMFRSNNPLQTKMNELIEYHMYTENEYRQLLIHTYDDLATHIKKSARLLTPDIEFREKLHQLITCLITNQRVLLKNFEEPSYDCEQEPLLFLFIDDIDLKMTRSRELIEAILQYANHPNVVTVLSGDYEILRDAISLALIQDEGLQHSNLSVHYKLNSEESIKQRKQTLAHEYVKKIIPPARRHQLLQWNENTIPKFSFGKLTFISQLDKLFGHKTLFGYKKNGEELLLPITKSYSIFDRTPRGIINVYYHIHEINMRFTGLRRSGKELSDEEKKEWFIVVKSLVDTILLSSTRLASVQRPVLEKYIQWGHDASSTFLDYSEVEMIVIAESERSSTKQEETVLLPLIIIGEVIHSLLENVRFDKNECARLQTKVLRSILKLEDSANRQKNLHGNIVTWLLDLIRFEHALFFTQLLSENKDWLIQGSGGGEEQSTQWKEKRDQWLLVQINALLEKGREEDLLIRLYYDQYVHSRQFGSRLSEAGALLEYLSEASTSRGNFVYYKSLYEYPLGSQLWDQLKTWIEKKDNLVELFVNLIIELHQQGNTIVEDAMKNQRVNTDEPSKTHSPPASRLKKTVINLQKKQQENATFKLTPTQINRINNLIDQFYETLFSRLRSRNEEVGICWKDEKLLDNGLNDFLKGNCGITKTTKYYQAKVQVRQLRDGLGSYFNFRECRNVVERLASNYAVWYGRMQANALLQVLSEQAYLAPANLEPDELWVLQHLDFYLKQVNDEVNVDESYEKLKGGIRQKLDQGFKAAMELVVTDLSAIGIELDEDEDTDGDA</sequence>
<organism evidence="1 2">
    <name type="scientific">Paenibacillus alvei</name>
    <name type="common">Bacillus alvei</name>
    <dbReference type="NCBI Taxonomy" id="44250"/>
    <lineage>
        <taxon>Bacteria</taxon>
        <taxon>Bacillati</taxon>
        <taxon>Bacillota</taxon>
        <taxon>Bacilli</taxon>
        <taxon>Bacillales</taxon>
        <taxon>Paenibacillaceae</taxon>
        <taxon>Paenibacillus</taxon>
    </lineage>
</organism>
<evidence type="ECO:0008006" key="3">
    <source>
        <dbReference type="Google" id="ProtNLM"/>
    </source>
</evidence>
<evidence type="ECO:0000313" key="2">
    <source>
        <dbReference type="Proteomes" id="UP001527090"/>
    </source>
</evidence>
<evidence type="ECO:0000313" key="1">
    <source>
        <dbReference type="EMBL" id="MCY9529331.1"/>
    </source>
</evidence>
<comment type="caution">
    <text evidence="1">The sequence shown here is derived from an EMBL/GenBank/DDBJ whole genome shotgun (WGS) entry which is preliminary data.</text>
</comment>
<dbReference type="EMBL" id="JAMDLY010000009">
    <property type="protein sequence ID" value="MCY9529331.1"/>
    <property type="molecule type" value="Genomic_DNA"/>
</dbReference>
<accession>A0ABT4E6G8</accession>
<dbReference type="Proteomes" id="UP001527090">
    <property type="component" value="Unassembled WGS sequence"/>
</dbReference>
<reference evidence="1 2" key="1">
    <citation type="submission" date="2022-05" db="EMBL/GenBank/DDBJ databases">
        <title>Genome Sequencing of Bee-Associated Microbes.</title>
        <authorList>
            <person name="Dunlap C."/>
        </authorList>
    </citation>
    <scope>NUCLEOTIDE SEQUENCE [LARGE SCALE GENOMIC DNA]</scope>
    <source>
        <strain evidence="1 2">NRRL NRS-750</strain>
    </source>
</reference>
<protein>
    <recommendedName>
        <fullName evidence="3">AAA+ ATPase domain-containing protein</fullName>
    </recommendedName>
</protein>